<dbReference type="Proteomes" id="UP001234178">
    <property type="component" value="Unassembled WGS sequence"/>
</dbReference>
<name>A0ABR0AX46_9CRUS</name>
<keyword evidence="2" id="KW-1185">Reference proteome</keyword>
<comment type="caution">
    <text evidence="1">The sequence shown here is derived from an EMBL/GenBank/DDBJ whole genome shotgun (WGS) entry which is preliminary data.</text>
</comment>
<proteinExistence type="predicted"/>
<sequence>MLNSHLIVNVIDKICLNCLLKINFNDGQNGGSHFNVFVQLAAQSILMLSLDILLGFILGELGYSTYFDKGCDQFISQEPVRLGFDDEMIGKRMEIIVEKPKKNKTHKPFIMSFTAQSWPNGRAMAWELDAVSSEYLPKYPTPNVRMELWETWLSCTGNSTMYRSNPNQISVSKLSMLWFRKAGSAALTEFNQ</sequence>
<evidence type="ECO:0000313" key="2">
    <source>
        <dbReference type="Proteomes" id="UP001234178"/>
    </source>
</evidence>
<protein>
    <submittedName>
        <fullName evidence="1">Uncharacterized protein</fullName>
    </submittedName>
</protein>
<dbReference type="EMBL" id="JAOYFB010000039">
    <property type="protein sequence ID" value="KAK4029706.1"/>
    <property type="molecule type" value="Genomic_DNA"/>
</dbReference>
<gene>
    <name evidence="1" type="ORF">OUZ56_022674</name>
</gene>
<organism evidence="1 2">
    <name type="scientific">Daphnia magna</name>
    <dbReference type="NCBI Taxonomy" id="35525"/>
    <lineage>
        <taxon>Eukaryota</taxon>
        <taxon>Metazoa</taxon>
        <taxon>Ecdysozoa</taxon>
        <taxon>Arthropoda</taxon>
        <taxon>Crustacea</taxon>
        <taxon>Branchiopoda</taxon>
        <taxon>Diplostraca</taxon>
        <taxon>Cladocera</taxon>
        <taxon>Anomopoda</taxon>
        <taxon>Daphniidae</taxon>
        <taxon>Daphnia</taxon>
    </lineage>
</organism>
<evidence type="ECO:0000313" key="1">
    <source>
        <dbReference type="EMBL" id="KAK4029706.1"/>
    </source>
</evidence>
<accession>A0ABR0AX46</accession>
<reference evidence="1 2" key="1">
    <citation type="journal article" date="2023" name="Nucleic Acids Res.">
        <title>The hologenome of Daphnia magna reveals possible DNA methylation and microbiome-mediated evolution of the host genome.</title>
        <authorList>
            <person name="Chaturvedi A."/>
            <person name="Li X."/>
            <person name="Dhandapani V."/>
            <person name="Marshall H."/>
            <person name="Kissane S."/>
            <person name="Cuenca-Cambronero M."/>
            <person name="Asole G."/>
            <person name="Calvet F."/>
            <person name="Ruiz-Romero M."/>
            <person name="Marangio P."/>
            <person name="Guigo R."/>
            <person name="Rago D."/>
            <person name="Mirbahai L."/>
            <person name="Eastwood N."/>
            <person name="Colbourne J.K."/>
            <person name="Zhou J."/>
            <person name="Mallon E."/>
            <person name="Orsini L."/>
        </authorList>
    </citation>
    <scope>NUCLEOTIDE SEQUENCE [LARGE SCALE GENOMIC DNA]</scope>
    <source>
        <strain evidence="1">LRV0_1</strain>
    </source>
</reference>